<organism evidence="3 4">
    <name type="scientific">Natronospira bacteriovora</name>
    <dbReference type="NCBI Taxonomy" id="3069753"/>
    <lineage>
        <taxon>Bacteria</taxon>
        <taxon>Pseudomonadati</taxon>
        <taxon>Pseudomonadota</taxon>
        <taxon>Gammaproteobacteria</taxon>
        <taxon>Natronospirales</taxon>
        <taxon>Natronospiraceae</taxon>
        <taxon>Natronospira</taxon>
    </lineage>
</organism>
<dbReference type="HAMAP" id="MF_00758">
    <property type="entry name" value="UPF0301"/>
    <property type="match status" value="1"/>
</dbReference>
<proteinExistence type="inferred from homology"/>
<dbReference type="Pfam" id="PF02622">
    <property type="entry name" value="DUF179"/>
    <property type="match status" value="1"/>
</dbReference>
<dbReference type="SUPFAM" id="SSF143456">
    <property type="entry name" value="VC0467-like"/>
    <property type="match status" value="1"/>
</dbReference>
<gene>
    <name evidence="3" type="ORF">RBH19_12060</name>
</gene>
<dbReference type="Proteomes" id="UP001239019">
    <property type="component" value="Unassembled WGS sequence"/>
</dbReference>
<dbReference type="RefSeq" id="WP_306729100.1">
    <property type="nucleotide sequence ID" value="NZ_JAVDDT010000008.1"/>
</dbReference>
<protein>
    <recommendedName>
        <fullName evidence="2">UPF0301 protein RBH19_12060</fullName>
    </recommendedName>
</protein>
<accession>A0ABU0WCE6</accession>
<name>A0ABU0WCE6_9GAMM</name>
<dbReference type="InterPro" id="IPR003774">
    <property type="entry name" value="AlgH-like"/>
</dbReference>
<dbReference type="PANTHER" id="PTHR30327:SF1">
    <property type="entry name" value="UPF0301 PROTEIN YQGE"/>
    <property type="match status" value="1"/>
</dbReference>
<evidence type="ECO:0000313" key="3">
    <source>
        <dbReference type="EMBL" id="MDQ2070605.1"/>
    </source>
</evidence>
<keyword evidence="4" id="KW-1185">Reference proteome</keyword>
<reference evidence="3 4" key="1">
    <citation type="submission" date="2023-08" db="EMBL/GenBank/DDBJ databases">
        <title>Whole-genome sequencing of halo(alkali)philic microorganisms from hypersaline lakes.</title>
        <authorList>
            <person name="Sorokin D.Y."/>
            <person name="Abbas B."/>
            <person name="Merkel A.Y."/>
        </authorList>
    </citation>
    <scope>NUCLEOTIDE SEQUENCE [LARGE SCALE GENOMIC DNA]</scope>
    <source>
        <strain evidence="3 4">AB-CW4</strain>
    </source>
</reference>
<dbReference type="PANTHER" id="PTHR30327">
    <property type="entry name" value="UNCHARACTERIZED PROTEIN YQGE"/>
    <property type="match status" value="1"/>
</dbReference>
<comment type="similarity">
    <text evidence="1 2">Belongs to the UPF0301 (AlgH) family.</text>
</comment>
<evidence type="ECO:0000256" key="1">
    <source>
        <dbReference type="ARBA" id="ARBA00009600"/>
    </source>
</evidence>
<sequence length="188" mass="20403">MPQQDFLNGHFLIAMPGLGDPNFHHAVTLICEHNADGALGITINRPMDDIHLGDVLDQLELGDSNETLRATTLFHGGPVEQERGFVLHTPLGEWEATLNISEQLGVTSSRDILAAMIRGEGPEQCMVALGYAGWAAGQLEQEMADNAWLSTPASHNILFDVPPSERWRAAARTMGVDISRLSDQSGHA</sequence>
<dbReference type="NCBIfam" id="NF001266">
    <property type="entry name" value="PRK00228.1-1"/>
    <property type="match status" value="1"/>
</dbReference>
<comment type="caution">
    <text evidence="3">The sequence shown here is derived from an EMBL/GenBank/DDBJ whole genome shotgun (WGS) entry which is preliminary data.</text>
</comment>
<evidence type="ECO:0000256" key="2">
    <source>
        <dbReference type="HAMAP-Rule" id="MF_00758"/>
    </source>
</evidence>
<evidence type="ECO:0000313" key="4">
    <source>
        <dbReference type="Proteomes" id="UP001239019"/>
    </source>
</evidence>
<dbReference type="Gene3D" id="3.40.1740.10">
    <property type="entry name" value="VC0467-like"/>
    <property type="match status" value="1"/>
</dbReference>
<dbReference type="EMBL" id="JAVDDT010000008">
    <property type="protein sequence ID" value="MDQ2070605.1"/>
    <property type="molecule type" value="Genomic_DNA"/>
</dbReference>